<dbReference type="AlphaFoldDB" id="A0A423XKK4"/>
<feature type="compositionally biased region" description="Polar residues" evidence="1">
    <location>
        <begin position="45"/>
        <end position="54"/>
    </location>
</feature>
<feature type="region of interest" description="Disordered" evidence="1">
    <location>
        <begin position="813"/>
        <end position="841"/>
    </location>
</feature>
<feature type="compositionally biased region" description="Polar residues" evidence="1">
    <location>
        <begin position="330"/>
        <end position="343"/>
    </location>
</feature>
<organism evidence="2 3">
    <name type="scientific">Cytospora leucostoma</name>
    <dbReference type="NCBI Taxonomy" id="1230097"/>
    <lineage>
        <taxon>Eukaryota</taxon>
        <taxon>Fungi</taxon>
        <taxon>Dikarya</taxon>
        <taxon>Ascomycota</taxon>
        <taxon>Pezizomycotina</taxon>
        <taxon>Sordariomycetes</taxon>
        <taxon>Sordariomycetidae</taxon>
        <taxon>Diaporthales</taxon>
        <taxon>Cytosporaceae</taxon>
        <taxon>Cytospora</taxon>
    </lineage>
</organism>
<feature type="compositionally biased region" description="Basic and acidic residues" evidence="1">
    <location>
        <begin position="17"/>
        <end position="27"/>
    </location>
</feature>
<feature type="region of interest" description="Disordered" evidence="1">
    <location>
        <begin position="596"/>
        <end position="660"/>
    </location>
</feature>
<feature type="compositionally biased region" description="Basic and acidic residues" evidence="1">
    <location>
        <begin position="554"/>
        <end position="563"/>
    </location>
</feature>
<feature type="compositionally biased region" description="Basic and acidic residues" evidence="1">
    <location>
        <begin position="624"/>
        <end position="636"/>
    </location>
</feature>
<feature type="compositionally biased region" description="Polar residues" evidence="1">
    <location>
        <begin position="813"/>
        <end position="823"/>
    </location>
</feature>
<feature type="region of interest" description="Disordered" evidence="1">
    <location>
        <begin position="330"/>
        <end position="409"/>
    </location>
</feature>
<dbReference type="InParanoid" id="A0A423XKK4"/>
<comment type="caution">
    <text evidence="2">The sequence shown here is derived from an EMBL/GenBank/DDBJ whole genome shotgun (WGS) entry which is preliminary data.</text>
</comment>
<feature type="compositionally biased region" description="Basic and acidic residues" evidence="1">
    <location>
        <begin position="824"/>
        <end position="834"/>
    </location>
</feature>
<sequence>MVQTPPENAAETVGVRTDMEDRYREDTPPTEPQAQRSSPEGIVDNSEQGNSTNSRETHPRWNELSQAQREAILKSEIFANWRRWDSVHLGDWAEESWYNSVRESRRELPEWPVVIFGPTDEIVYLLTCFLEKQREEADPGVTQITRTRGFETEISDLFLLPSAGGEDIQVALQDQIHKDSRAWKLKREKGQEVEGGDPIITKVGVNGLPTLREFLFALNMPCLLDWPSPLAPEAKAHNEYVINDIKSRAQGVEADQALRYVVEAIVFRDKDILFADVSESAREKRIAYRSNSRRGLGQSYSRGAAPSARLVVETSSGMATTHIPQRIQRQVARNTGTSRSTIPETDEVAIENQEEERKRKKNLKSKKRKAQRKARQVAAEKDTSSLENQAPPGAASLESGEEAQRPEQVATLAEQLCDLPGKDAHALEEDQALGPDGTRSQDVNTALGDHSSVNAAQALVEEVDTANDVADVEQGQGLQPDVRRSGMMDIVSEASHVLEARIRTPSNSAKSVTQERSVEGSGIPSMVYDAAQDEDSVTEQSAGIVGQTDLVENAKAKSDDHTSHHSLSADPDGNILADKFEVSEEADDDAISFAEVDDATDSQAATSEQKAIIDNEAVESGGPHLRDACHTRKVTREPGTPEPVSPKPRADIAKTNSRQSNVQIRIPSKLPRVVPVMPLRPTAPPKTKPVRDTPRTPHAINIIKGEILPKLGGEAICETQHSEPKLHLAEEDDGSNAARVIAVSHTPSDKLQPGAPPSPDSVVSHRSPEGTPDSRDTAESEENLRFRMPAFSGGPQFITRRASMSGIAGQTTTLNRGRQCSPKSTEERLVDTRSKSLSPNNRFSESHVWIPKVSNVNYDIRCSVDDYNAITGRTATAPVFFPNESHPAFAPAAQPYPTYPVMGPIFPHYTGEAPPAIALDWPEQGWLPHTDPVAVYQQPFAVNQQPQFQNHPAIPPGIVMYPPPPPPMPRPRIARPIERLVRMKNIGDLAQRDIPRLLRDYQRLARELRQSGAFL</sequence>
<name>A0A423XKK4_9PEZI</name>
<gene>
    <name evidence="2" type="ORF">VPNG_01315</name>
</gene>
<feature type="region of interest" description="Disordered" evidence="1">
    <location>
        <begin position="675"/>
        <end position="696"/>
    </location>
</feature>
<evidence type="ECO:0000313" key="2">
    <source>
        <dbReference type="EMBL" id="ROW16980.1"/>
    </source>
</evidence>
<dbReference type="OrthoDB" id="10691552at2759"/>
<feature type="region of interest" description="Disordered" evidence="1">
    <location>
        <begin position="1"/>
        <end position="61"/>
    </location>
</feature>
<feature type="region of interest" description="Disordered" evidence="1">
    <location>
        <begin position="288"/>
        <end position="308"/>
    </location>
</feature>
<reference evidence="2 3" key="1">
    <citation type="submission" date="2015-09" db="EMBL/GenBank/DDBJ databases">
        <title>Host preference determinants of Valsa canker pathogens revealed by comparative genomics.</title>
        <authorList>
            <person name="Yin Z."/>
            <person name="Huang L."/>
        </authorList>
    </citation>
    <scope>NUCLEOTIDE SEQUENCE [LARGE SCALE GENOMIC DNA]</scope>
    <source>
        <strain evidence="2 3">SXYLt</strain>
    </source>
</reference>
<feature type="region of interest" description="Disordered" evidence="1">
    <location>
        <begin position="745"/>
        <end position="782"/>
    </location>
</feature>
<accession>A0A423XKK4</accession>
<evidence type="ECO:0000256" key="1">
    <source>
        <dbReference type="SAM" id="MobiDB-lite"/>
    </source>
</evidence>
<evidence type="ECO:0000313" key="3">
    <source>
        <dbReference type="Proteomes" id="UP000285146"/>
    </source>
</evidence>
<dbReference type="Proteomes" id="UP000285146">
    <property type="component" value="Unassembled WGS sequence"/>
</dbReference>
<protein>
    <submittedName>
        <fullName evidence="2">Uncharacterized protein</fullName>
    </submittedName>
</protein>
<feature type="compositionally biased region" description="Acidic residues" evidence="1">
    <location>
        <begin position="344"/>
        <end position="354"/>
    </location>
</feature>
<keyword evidence="3" id="KW-1185">Reference proteome</keyword>
<proteinExistence type="predicted"/>
<feature type="compositionally biased region" description="Basic residues" evidence="1">
    <location>
        <begin position="358"/>
        <end position="375"/>
    </location>
</feature>
<feature type="compositionally biased region" description="Basic and acidic residues" evidence="1">
    <location>
        <begin position="766"/>
        <end position="782"/>
    </location>
</feature>
<dbReference type="EMBL" id="LKEB01000003">
    <property type="protein sequence ID" value="ROW16980.1"/>
    <property type="molecule type" value="Genomic_DNA"/>
</dbReference>
<feature type="region of interest" description="Disordered" evidence="1">
    <location>
        <begin position="554"/>
        <end position="575"/>
    </location>
</feature>